<dbReference type="InterPro" id="IPR009769">
    <property type="entry name" value="EDR2_C"/>
</dbReference>
<accession>K0S8Q1</accession>
<feature type="compositionally biased region" description="Basic residues" evidence="1">
    <location>
        <begin position="247"/>
        <end position="267"/>
    </location>
</feature>
<name>K0S8Q1_THAOC</name>
<organism evidence="3 4">
    <name type="scientific">Thalassiosira oceanica</name>
    <name type="common">Marine diatom</name>
    <dbReference type="NCBI Taxonomy" id="159749"/>
    <lineage>
        <taxon>Eukaryota</taxon>
        <taxon>Sar</taxon>
        <taxon>Stramenopiles</taxon>
        <taxon>Ochrophyta</taxon>
        <taxon>Bacillariophyta</taxon>
        <taxon>Coscinodiscophyceae</taxon>
        <taxon>Thalassiosirophycidae</taxon>
        <taxon>Thalassiosirales</taxon>
        <taxon>Thalassiosiraceae</taxon>
        <taxon>Thalassiosira</taxon>
    </lineage>
</organism>
<dbReference type="Proteomes" id="UP000266841">
    <property type="component" value="Unassembled WGS sequence"/>
</dbReference>
<reference evidence="3 4" key="1">
    <citation type="journal article" date="2012" name="Genome Biol.">
        <title>Genome and low-iron response of an oceanic diatom adapted to chronic iron limitation.</title>
        <authorList>
            <person name="Lommer M."/>
            <person name="Specht M."/>
            <person name="Roy A.S."/>
            <person name="Kraemer L."/>
            <person name="Andreson R."/>
            <person name="Gutowska M.A."/>
            <person name="Wolf J."/>
            <person name="Bergner S.V."/>
            <person name="Schilhabel M.B."/>
            <person name="Klostermeier U.C."/>
            <person name="Beiko R.G."/>
            <person name="Rosenstiel P."/>
            <person name="Hippler M."/>
            <person name="Laroche J."/>
        </authorList>
    </citation>
    <scope>NUCLEOTIDE SEQUENCE [LARGE SCALE GENOMIC DNA]</scope>
    <source>
        <strain evidence="3 4">CCMP1005</strain>
    </source>
</reference>
<feature type="compositionally biased region" description="Gly residues" evidence="1">
    <location>
        <begin position="325"/>
        <end position="343"/>
    </location>
</feature>
<keyword evidence="4" id="KW-1185">Reference proteome</keyword>
<evidence type="ECO:0000259" key="2">
    <source>
        <dbReference type="Pfam" id="PF07059"/>
    </source>
</evidence>
<feature type="compositionally biased region" description="Basic and acidic residues" evidence="1">
    <location>
        <begin position="186"/>
        <end position="199"/>
    </location>
</feature>
<feature type="compositionally biased region" description="Basic and acidic residues" evidence="1">
    <location>
        <begin position="210"/>
        <end position="230"/>
    </location>
</feature>
<proteinExistence type="predicted"/>
<dbReference type="EMBL" id="AGNL01020171">
    <property type="protein sequence ID" value="EJK61304.1"/>
    <property type="molecule type" value="Genomic_DNA"/>
</dbReference>
<evidence type="ECO:0000313" key="3">
    <source>
        <dbReference type="EMBL" id="EJK61304.1"/>
    </source>
</evidence>
<feature type="domain" description="Protein ENHANCED DISEASE RESISTANCE 2 C-terminal" evidence="2">
    <location>
        <begin position="85"/>
        <end position="167"/>
    </location>
</feature>
<gene>
    <name evidence="3" type="ORF">THAOC_18238</name>
</gene>
<feature type="region of interest" description="Disordered" evidence="1">
    <location>
        <begin position="33"/>
        <end position="58"/>
    </location>
</feature>
<feature type="region of interest" description="Disordered" evidence="1">
    <location>
        <begin position="174"/>
        <end position="346"/>
    </location>
</feature>
<evidence type="ECO:0000313" key="4">
    <source>
        <dbReference type="Proteomes" id="UP000266841"/>
    </source>
</evidence>
<comment type="caution">
    <text evidence="3">The sequence shown here is derived from an EMBL/GenBank/DDBJ whole genome shotgun (WGS) entry which is preliminary data.</text>
</comment>
<protein>
    <recommendedName>
        <fullName evidence="2">Protein ENHANCED DISEASE RESISTANCE 2 C-terminal domain-containing protein</fullName>
    </recommendedName>
</protein>
<evidence type="ECO:0000256" key="1">
    <source>
        <dbReference type="SAM" id="MobiDB-lite"/>
    </source>
</evidence>
<dbReference type="AlphaFoldDB" id="K0S8Q1"/>
<feature type="compositionally biased region" description="Basic and acidic residues" evidence="1">
    <location>
        <begin position="301"/>
        <end position="316"/>
    </location>
</feature>
<dbReference type="OrthoDB" id="9970435at2759"/>
<dbReference type="Pfam" id="PF07059">
    <property type="entry name" value="EDR2_C"/>
    <property type="match status" value="1"/>
</dbReference>
<sequence length="358" mass="39436">MQRSANRGKALSLKSQESLDLIQGSLRSTRRSALHINDKAAAQDKGVGPGPSAAEEKAAYPVVETRTLERFPDGAPLGSHLNMFSAPPASNFRVRGPDYLADRRKVPSADYPFDLRGCDLFLTDDPPTDIGRHPSLLAGRLRDVPTMIVSFRLPWGVFLSYYAIPDRFLPLSPAGCRARRPVRAPPVDRRHDPGGEDALRLPPGRRRREGRGFEDRPGGGRGALDRKEGGQRQSRAGGEEDADRVHLRSPRRRQGRVLRDRPRHRLERGRPEHPGGGQVVHEGAHDRPRVRRPGQPSRGPTGDDVRRGEDTRDRPPHGRASAGVRQGGRGARPDGAGGRGGLEGRLTPAYFWSLEAFF</sequence>